<dbReference type="EMBL" id="PKPP01007402">
    <property type="protein sequence ID" value="PWA53492.1"/>
    <property type="molecule type" value="Genomic_DNA"/>
</dbReference>
<dbReference type="Gene3D" id="1.20.1560.10">
    <property type="entry name" value="ABC transporter type 1, transmembrane domain"/>
    <property type="match status" value="1"/>
</dbReference>
<organism evidence="6 7">
    <name type="scientific">Artemisia annua</name>
    <name type="common">Sweet wormwood</name>
    <dbReference type="NCBI Taxonomy" id="35608"/>
    <lineage>
        <taxon>Eukaryota</taxon>
        <taxon>Viridiplantae</taxon>
        <taxon>Streptophyta</taxon>
        <taxon>Embryophyta</taxon>
        <taxon>Tracheophyta</taxon>
        <taxon>Spermatophyta</taxon>
        <taxon>Magnoliopsida</taxon>
        <taxon>eudicotyledons</taxon>
        <taxon>Gunneridae</taxon>
        <taxon>Pentapetalae</taxon>
        <taxon>asterids</taxon>
        <taxon>campanulids</taxon>
        <taxon>Asterales</taxon>
        <taxon>Asteraceae</taxon>
        <taxon>Asteroideae</taxon>
        <taxon>Anthemideae</taxon>
        <taxon>Artemisiinae</taxon>
        <taxon>Artemisia</taxon>
    </lineage>
</organism>
<evidence type="ECO:0000256" key="4">
    <source>
        <dbReference type="ARBA" id="ARBA00022989"/>
    </source>
</evidence>
<dbReference type="SUPFAM" id="SSF90123">
    <property type="entry name" value="ABC transporter transmembrane region"/>
    <property type="match status" value="1"/>
</dbReference>
<keyword evidence="5" id="KW-0472">Membrane</keyword>
<evidence type="ECO:0000256" key="2">
    <source>
        <dbReference type="ARBA" id="ARBA00022741"/>
    </source>
</evidence>
<dbReference type="PANTHER" id="PTHR24223">
    <property type="entry name" value="ATP-BINDING CASSETTE SUB-FAMILY C"/>
    <property type="match status" value="1"/>
</dbReference>
<gene>
    <name evidence="6" type="ORF">CTI12_AA444580</name>
</gene>
<dbReference type="STRING" id="35608.A0A2U1LWW5"/>
<keyword evidence="7" id="KW-1185">Reference proteome</keyword>
<name>A0A2U1LWW5_ARTAN</name>
<evidence type="ECO:0000313" key="7">
    <source>
        <dbReference type="Proteomes" id="UP000245207"/>
    </source>
</evidence>
<dbReference type="GO" id="GO:0042626">
    <property type="term" value="F:ATPase-coupled transmembrane transporter activity"/>
    <property type="evidence" value="ECO:0007669"/>
    <property type="project" value="TreeGrafter"/>
</dbReference>
<keyword evidence="4" id="KW-1133">Transmembrane helix</keyword>
<keyword evidence="3 6" id="KW-0067">ATP-binding</keyword>
<dbReference type="OrthoDB" id="6500128at2759"/>
<sequence>MDHAPGNSSKQDIIRYVLMIYCIFNNPSSRELIRLAGVCKAPVIQHFSETMSGSTTIRSFDQNDRFEDICLKLLENYSSPKLHAADFFCNGVIHINAAVERQRLQRQQQDSKSASKTPLFQVLDFFCNGVIHINAAVERQRLQRQQQDSKSARLRGLCKDMVTGLNTMKHSLTLCMLDTMNSRFLLLSVCVGQSVYHLHLHVFEGRQQKFYANHPHLQEQAPSSHSMATSKHPFCITVLPRSI</sequence>
<dbReference type="GO" id="GO:0016020">
    <property type="term" value="C:membrane"/>
    <property type="evidence" value="ECO:0007669"/>
    <property type="project" value="InterPro"/>
</dbReference>
<dbReference type="GO" id="GO:0005524">
    <property type="term" value="F:ATP binding"/>
    <property type="evidence" value="ECO:0007669"/>
    <property type="project" value="UniProtKB-KW"/>
</dbReference>
<dbReference type="InterPro" id="IPR050173">
    <property type="entry name" value="ABC_transporter_C-like"/>
</dbReference>
<evidence type="ECO:0000256" key="5">
    <source>
        <dbReference type="ARBA" id="ARBA00023136"/>
    </source>
</evidence>
<accession>A0A2U1LWW5</accession>
<evidence type="ECO:0000256" key="3">
    <source>
        <dbReference type="ARBA" id="ARBA00022840"/>
    </source>
</evidence>
<dbReference type="AlphaFoldDB" id="A0A2U1LWW5"/>
<comment type="caution">
    <text evidence="6">The sequence shown here is derived from an EMBL/GenBank/DDBJ whole genome shotgun (WGS) entry which is preliminary data.</text>
</comment>
<reference evidence="6 7" key="1">
    <citation type="journal article" date="2018" name="Mol. Plant">
        <title>The genome of Artemisia annua provides insight into the evolution of Asteraceae family and artemisinin biosynthesis.</title>
        <authorList>
            <person name="Shen Q."/>
            <person name="Zhang L."/>
            <person name="Liao Z."/>
            <person name="Wang S."/>
            <person name="Yan T."/>
            <person name="Shi P."/>
            <person name="Liu M."/>
            <person name="Fu X."/>
            <person name="Pan Q."/>
            <person name="Wang Y."/>
            <person name="Lv Z."/>
            <person name="Lu X."/>
            <person name="Zhang F."/>
            <person name="Jiang W."/>
            <person name="Ma Y."/>
            <person name="Chen M."/>
            <person name="Hao X."/>
            <person name="Li L."/>
            <person name="Tang Y."/>
            <person name="Lv G."/>
            <person name="Zhou Y."/>
            <person name="Sun X."/>
            <person name="Brodelius P.E."/>
            <person name="Rose J.K.C."/>
            <person name="Tang K."/>
        </authorList>
    </citation>
    <scope>NUCLEOTIDE SEQUENCE [LARGE SCALE GENOMIC DNA]</scope>
    <source>
        <strain evidence="7">cv. Huhao1</strain>
        <tissue evidence="6">Leaf</tissue>
    </source>
</reference>
<dbReference type="Proteomes" id="UP000245207">
    <property type="component" value="Unassembled WGS sequence"/>
</dbReference>
<dbReference type="PANTHER" id="PTHR24223:SF458">
    <property type="entry name" value="ABC-TYPE XENOBIOTIC TRANSPORTER"/>
    <property type="match status" value="1"/>
</dbReference>
<protein>
    <submittedName>
        <fullName evidence="6">ATP-binding cassette subfamily C member 8</fullName>
    </submittedName>
</protein>
<dbReference type="InterPro" id="IPR036640">
    <property type="entry name" value="ABC1_TM_sf"/>
</dbReference>
<keyword evidence="1" id="KW-0812">Transmembrane</keyword>
<proteinExistence type="predicted"/>
<keyword evidence="2" id="KW-0547">Nucleotide-binding</keyword>
<evidence type="ECO:0000256" key="1">
    <source>
        <dbReference type="ARBA" id="ARBA00022692"/>
    </source>
</evidence>
<evidence type="ECO:0000313" key="6">
    <source>
        <dbReference type="EMBL" id="PWA53492.1"/>
    </source>
</evidence>